<dbReference type="AlphaFoldDB" id="A0A8J6DM37"/>
<dbReference type="EMBL" id="JAGFMF010011774">
    <property type="protein sequence ID" value="KAG8513186.1"/>
    <property type="molecule type" value="Genomic_DNA"/>
</dbReference>
<accession>A0A8J6DM37</accession>
<proteinExistence type="predicted"/>
<name>A0A8J6DM37_GALPY</name>
<feature type="region of interest" description="Disordered" evidence="1">
    <location>
        <begin position="83"/>
        <end position="125"/>
    </location>
</feature>
<protein>
    <submittedName>
        <fullName evidence="2">Uncharacterized protein</fullName>
    </submittedName>
</protein>
<evidence type="ECO:0000313" key="3">
    <source>
        <dbReference type="Proteomes" id="UP000700334"/>
    </source>
</evidence>
<comment type="caution">
    <text evidence="2">The sequence shown here is derived from an EMBL/GenBank/DDBJ whole genome shotgun (WGS) entry which is preliminary data.</text>
</comment>
<organism evidence="2 3">
    <name type="scientific">Galemys pyrenaicus</name>
    <name type="common">Iberian desman</name>
    <name type="synonym">Pyrenean desman</name>
    <dbReference type="NCBI Taxonomy" id="202257"/>
    <lineage>
        <taxon>Eukaryota</taxon>
        <taxon>Metazoa</taxon>
        <taxon>Chordata</taxon>
        <taxon>Craniata</taxon>
        <taxon>Vertebrata</taxon>
        <taxon>Euteleostomi</taxon>
        <taxon>Mammalia</taxon>
        <taxon>Eutheria</taxon>
        <taxon>Laurasiatheria</taxon>
        <taxon>Eulipotyphla</taxon>
        <taxon>Talpidae</taxon>
        <taxon>Galemys</taxon>
    </lineage>
</organism>
<evidence type="ECO:0000256" key="1">
    <source>
        <dbReference type="SAM" id="MobiDB-lite"/>
    </source>
</evidence>
<evidence type="ECO:0000313" key="2">
    <source>
        <dbReference type="EMBL" id="KAG8513186.1"/>
    </source>
</evidence>
<feature type="compositionally biased region" description="Low complexity" evidence="1">
    <location>
        <begin position="96"/>
        <end position="106"/>
    </location>
</feature>
<sequence>MAMQKSFIREILDSRGNPKVKRISPHLGPVSSWVCPWLCAGLEQPRKVSPDSRGIIDLLENSDLVLSCGLPCWKLAGYTGVHDSSCEDKFSKKPCTRAPRSTTTSRESSRPNRVRMPPPWVMRQTSRPAPWRTLRSWNCHPGGWLPRQGGNWYGCGVNIQMMRDDLTVTNLKGIAQIIEKKACNASC</sequence>
<dbReference type="Proteomes" id="UP000700334">
    <property type="component" value="Unassembled WGS sequence"/>
</dbReference>
<gene>
    <name evidence="2" type="ORF">J0S82_020930</name>
</gene>
<keyword evidence="3" id="KW-1185">Reference proteome</keyword>
<reference evidence="2" key="1">
    <citation type="journal article" date="2021" name="Evol. Appl.">
        <title>The genome of the Pyrenean desman and the effects of bottlenecks and inbreeding on the genomic landscape of an endangered species.</title>
        <authorList>
            <person name="Escoda L."/>
            <person name="Castresana J."/>
        </authorList>
    </citation>
    <scope>NUCLEOTIDE SEQUENCE</scope>
    <source>
        <strain evidence="2">IBE-C5619</strain>
    </source>
</reference>